<evidence type="ECO:0000313" key="1">
    <source>
        <dbReference type="EMBL" id="KAJ9091925.1"/>
    </source>
</evidence>
<dbReference type="EMBL" id="JASBWT010000044">
    <property type="protein sequence ID" value="KAJ9091925.1"/>
    <property type="molecule type" value="Genomic_DNA"/>
</dbReference>
<dbReference type="Proteomes" id="UP001227268">
    <property type="component" value="Unassembled WGS sequence"/>
</dbReference>
<accession>A0ACC2UYI0</accession>
<reference evidence="1" key="1">
    <citation type="submission" date="2023-04" db="EMBL/GenBank/DDBJ databases">
        <title>Draft Genome sequencing of Naganishia species isolated from polar environments using Oxford Nanopore Technology.</title>
        <authorList>
            <person name="Leo P."/>
            <person name="Venkateswaran K."/>
        </authorList>
    </citation>
    <scope>NUCLEOTIDE SEQUENCE</scope>
    <source>
        <strain evidence="1">MNA-CCFEE 5423</strain>
    </source>
</reference>
<protein>
    <submittedName>
        <fullName evidence="1">Uncharacterized protein</fullName>
    </submittedName>
</protein>
<sequence>MLGEGRRVTHRASQREPGLGFKGIREPEDENETEDDVNNVMIFLKNTGSGLNEKIHQRLTDNLGTEDFLSDDMGNRLSKLDARLKDVADEDIVVKKLQRSATEERDINSEVIAIRLADVSSTSGICAILAKVLKRSYSWLFKADGDSRTAAIFRRVAPGANCLLVHPHWHPDGNPFMLLFLAWKQEPLRKDEIQSFVASLMTGMSAALTMHKARRMEKAQIAFGNVQAHLTDFYVEHKREFEEGLKAVENASIQLESVMRNILSYFELESDVSPTKVRWEAFALEKQAPRSLEATLNEVLLSLTTRDTEQRRNDADNTPEIKVVLRNRSDYALTQDAMLAYDSTAKFHYYWEKRPRRYDGQFCEVTFSHDPLLAHGPTTVIS</sequence>
<gene>
    <name evidence="1" type="ORF">QFC21_007038</name>
</gene>
<evidence type="ECO:0000313" key="2">
    <source>
        <dbReference type="Proteomes" id="UP001227268"/>
    </source>
</evidence>
<comment type="caution">
    <text evidence="1">The sequence shown here is derived from an EMBL/GenBank/DDBJ whole genome shotgun (WGS) entry which is preliminary data.</text>
</comment>
<keyword evidence="2" id="KW-1185">Reference proteome</keyword>
<name>A0ACC2UYI0_9TREE</name>
<organism evidence="1 2">
    <name type="scientific">Naganishia friedmannii</name>
    <dbReference type="NCBI Taxonomy" id="89922"/>
    <lineage>
        <taxon>Eukaryota</taxon>
        <taxon>Fungi</taxon>
        <taxon>Dikarya</taxon>
        <taxon>Basidiomycota</taxon>
        <taxon>Agaricomycotina</taxon>
        <taxon>Tremellomycetes</taxon>
        <taxon>Filobasidiales</taxon>
        <taxon>Filobasidiaceae</taxon>
        <taxon>Naganishia</taxon>
    </lineage>
</organism>
<proteinExistence type="predicted"/>